<keyword evidence="3" id="KW-1185">Reference proteome</keyword>
<gene>
    <name evidence="2" type="ORF">OC842_005605</name>
</gene>
<evidence type="ECO:0000313" key="2">
    <source>
        <dbReference type="EMBL" id="KAK0525139.1"/>
    </source>
</evidence>
<sequence>MSPNPIPTSDTSGDVGTIFAPQTEIIEYSDHCNECDGKRAEGRGAFDYHRQKVHRLVIRDLTVIGRPEAETIYREHGVFNCPTGCSFQHAHPETFKRHLKDCQHLLSPGNGAVTDHGLYLPDGTPSFFYLQSIVKMIKAETRKAFTPPPEIARTNWHRHNAFMDTLKDQDLVPYFKACKINADVIKNNPKLSKLANVCIDAFHAGHTNLKSATRLHRQMMHGIDSAVAPMSSALGIRDETVASYRAVAVAVTLLICSAWMHHSDDNAQVCMSTMVDAIKAIPEAPELIGELCNNPNIDQVLKLGFLLSIHCHDEGPRASLLPVAMAAMAIHNPVEGTFKDPVSATPTLSRIWYFMRIGFHHTAMRIARHRVDNGPPGLVTVGGEFVKLYKTLIGESSVPSNGHKYIASIIAYGLRCARIEGGISQFMWDTNSLRMIFRGVEISLDTLRKAKQDAIADLQAASHDMYQMAYKIGWKPTCDLSKLKDDPSNTEPGFSFLDLDANQSLFGQENTFATAMIKVLRAPGPLMPGPDGRAVMSQIPWDMTLLRVFDKARERFLKALAVALHMTNRPARGTEMLQATVCNPTGGRLRTFYIGFEGELIHDISNNKMDYLASRAQHNIRIVPPVIAKEYYNFCIYAQPVGNFFDFIRFKTTNPYLFSSVSISSTAESGSETSLGLAEAETPSATSSSEPIPASSTSQSPWPSKFLSRALEQRYRLSGAGLKIGLRAHRQIDTAVDHKHVRERAFLSQVGDEDDLEDEEEDFYGADMAALAGIRQGGHDLLTLQTGRSLMTTWSNYGVDAAWRHNVTPDLINLARAGSRNYSQLWGLQAPSAQPLYSWPTTSPKRSLLEDADDAGHIAKRPRSENSSPTGRNVKLICDELGIDSVEWSGSSTMQAASGRPQVVLVSYNRIIHPVFLQWASAEAAAGRLKRIFLDEAHVIIDEDFRWVCLSL</sequence>
<dbReference type="AlphaFoldDB" id="A0AAN6G7H6"/>
<comment type="caution">
    <text evidence="2">The sequence shown here is derived from an EMBL/GenBank/DDBJ whole genome shotgun (WGS) entry which is preliminary data.</text>
</comment>
<proteinExistence type="predicted"/>
<evidence type="ECO:0000256" key="1">
    <source>
        <dbReference type="SAM" id="MobiDB-lite"/>
    </source>
</evidence>
<organism evidence="2 3">
    <name type="scientific">Tilletia horrida</name>
    <dbReference type="NCBI Taxonomy" id="155126"/>
    <lineage>
        <taxon>Eukaryota</taxon>
        <taxon>Fungi</taxon>
        <taxon>Dikarya</taxon>
        <taxon>Basidiomycota</taxon>
        <taxon>Ustilaginomycotina</taxon>
        <taxon>Exobasidiomycetes</taxon>
        <taxon>Tilletiales</taxon>
        <taxon>Tilletiaceae</taxon>
        <taxon>Tilletia</taxon>
    </lineage>
</organism>
<dbReference type="EMBL" id="JAPDMQ010000413">
    <property type="protein sequence ID" value="KAK0525139.1"/>
    <property type="molecule type" value="Genomic_DNA"/>
</dbReference>
<reference evidence="2" key="1">
    <citation type="journal article" date="2023" name="PhytoFront">
        <title>Draft Genome Resources of Seven Strains of Tilletia horrida, Causal Agent of Kernel Smut of Rice.</title>
        <authorList>
            <person name="Khanal S."/>
            <person name="Antony Babu S."/>
            <person name="Zhou X.G."/>
        </authorList>
    </citation>
    <scope>NUCLEOTIDE SEQUENCE</scope>
    <source>
        <strain evidence="2">TX3</strain>
    </source>
</reference>
<protein>
    <submittedName>
        <fullName evidence="2">Uncharacterized protein</fullName>
    </submittedName>
</protein>
<feature type="region of interest" description="Disordered" evidence="1">
    <location>
        <begin position="672"/>
        <end position="702"/>
    </location>
</feature>
<dbReference type="Proteomes" id="UP001176521">
    <property type="component" value="Unassembled WGS sequence"/>
</dbReference>
<feature type="compositionally biased region" description="Low complexity" evidence="1">
    <location>
        <begin position="679"/>
        <end position="698"/>
    </location>
</feature>
<name>A0AAN6G7H6_9BASI</name>
<accession>A0AAN6G7H6</accession>
<evidence type="ECO:0000313" key="3">
    <source>
        <dbReference type="Proteomes" id="UP001176521"/>
    </source>
</evidence>